<dbReference type="Gene3D" id="3.40.50.360">
    <property type="match status" value="1"/>
</dbReference>
<dbReference type="InterPro" id="IPR050104">
    <property type="entry name" value="FMN-dep_NADH:Q_OxRdtase_AzoR1"/>
</dbReference>
<reference evidence="2" key="1">
    <citation type="submission" date="2019-08" db="EMBL/GenBank/DDBJ databases">
        <authorList>
            <person name="Kucharzyk K."/>
            <person name="Murdoch R.W."/>
            <person name="Higgins S."/>
            <person name="Loffler F."/>
        </authorList>
    </citation>
    <scope>NUCLEOTIDE SEQUENCE</scope>
</reference>
<sequence length="236" mass="27393">MKVTAVYGNMRRGSTRHCVENFLKAMEKYTDVCVKEYSLPKDMPHFCLGCFGCFIKGEQTCPHYESAGAMAKSIEETDLIILASPVYVYDVSGQMKAFLDHMAYRWMSHRPHPSMFGKTAVVISVTAGAGLSPCVKTMERSLRFWGVRKIFTFKKRVAAMAWEDVRGEKQERVEKELTLLARKVFNSMQKGNGRRIPLFIRFFFCLMRKMQEGQTYNKLEYDYWDKQGWFSGKKPF</sequence>
<dbReference type="InterPro" id="IPR029039">
    <property type="entry name" value="Flavoprotein-like_sf"/>
</dbReference>
<dbReference type="EMBL" id="VSSQ01026905">
    <property type="protein sequence ID" value="MPM75850.1"/>
    <property type="molecule type" value="Genomic_DNA"/>
</dbReference>
<protein>
    <recommendedName>
        <fullName evidence="1">NADPH-dependent FMN reductase-like domain-containing protein</fullName>
    </recommendedName>
</protein>
<evidence type="ECO:0000313" key="2">
    <source>
        <dbReference type="EMBL" id="MPM75850.1"/>
    </source>
</evidence>
<accession>A0A645CFZ9</accession>
<dbReference type="Pfam" id="PF03358">
    <property type="entry name" value="FMN_red"/>
    <property type="match status" value="1"/>
</dbReference>
<feature type="domain" description="NADPH-dependent FMN reductase-like" evidence="1">
    <location>
        <begin position="1"/>
        <end position="139"/>
    </location>
</feature>
<gene>
    <name evidence="2" type="ORF">SDC9_122844</name>
</gene>
<comment type="caution">
    <text evidence="2">The sequence shown here is derived from an EMBL/GenBank/DDBJ whole genome shotgun (WGS) entry which is preliminary data.</text>
</comment>
<dbReference type="PANTHER" id="PTHR43741:SF4">
    <property type="entry name" value="FMN-DEPENDENT NADH:QUINONE OXIDOREDUCTASE"/>
    <property type="match status" value="1"/>
</dbReference>
<organism evidence="2">
    <name type="scientific">bioreactor metagenome</name>
    <dbReference type="NCBI Taxonomy" id="1076179"/>
    <lineage>
        <taxon>unclassified sequences</taxon>
        <taxon>metagenomes</taxon>
        <taxon>ecological metagenomes</taxon>
    </lineage>
</organism>
<dbReference type="PANTHER" id="PTHR43741">
    <property type="entry name" value="FMN-DEPENDENT NADH-AZOREDUCTASE 1"/>
    <property type="match status" value="1"/>
</dbReference>
<dbReference type="GO" id="GO:0016491">
    <property type="term" value="F:oxidoreductase activity"/>
    <property type="evidence" value="ECO:0007669"/>
    <property type="project" value="InterPro"/>
</dbReference>
<dbReference type="AlphaFoldDB" id="A0A645CFZ9"/>
<proteinExistence type="predicted"/>
<name>A0A645CFZ9_9ZZZZ</name>
<evidence type="ECO:0000259" key="1">
    <source>
        <dbReference type="Pfam" id="PF03358"/>
    </source>
</evidence>
<dbReference type="SUPFAM" id="SSF52218">
    <property type="entry name" value="Flavoproteins"/>
    <property type="match status" value="1"/>
</dbReference>
<dbReference type="InterPro" id="IPR005025">
    <property type="entry name" value="FMN_Rdtase-like_dom"/>
</dbReference>